<name>A0A0M3HL54_ASCLU</name>
<feature type="transmembrane region" description="Helical" evidence="1">
    <location>
        <begin position="56"/>
        <end position="75"/>
    </location>
</feature>
<organism evidence="2 3">
    <name type="scientific">Ascaris lumbricoides</name>
    <name type="common">Giant roundworm</name>
    <dbReference type="NCBI Taxonomy" id="6252"/>
    <lineage>
        <taxon>Eukaryota</taxon>
        <taxon>Metazoa</taxon>
        <taxon>Ecdysozoa</taxon>
        <taxon>Nematoda</taxon>
        <taxon>Chromadorea</taxon>
        <taxon>Rhabditida</taxon>
        <taxon>Spirurina</taxon>
        <taxon>Ascaridomorpha</taxon>
        <taxon>Ascaridoidea</taxon>
        <taxon>Ascarididae</taxon>
        <taxon>Ascaris</taxon>
    </lineage>
</organism>
<proteinExistence type="predicted"/>
<keyword evidence="1" id="KW-0472">Membrane</keyword>
<dbReference type="AlphaFoldDB" id="A0A0M3HL54"/>
<dbReference type="WBParaSite" id="ALUE_0000224901-mRNA-1">
    <property type="protein sequence ID" value="ALUE_0000224901-mRNA-1"/>
    <property type="gene ID" value="ALUE_0000224901"/>
</dbReference>
<protein>
    <submittedName>
        <fullName evidence="3">NADH dehydrogenase subunit 3</fullName>
    </submittedName>
</protein>
<keyword evidence="1" id="KW-1133">Transmembrane helix</keyword>
<reference evidence="3" key="1">
    <citation type="submission" date="2017-02" db="UniProtKB">
        <authorList>
            <consortium name="WormBaseParasite"/>
        </authorList>
    </citation>
    <scope>IDENTIFICATION</scope>
</reference>
<keyword evidence="2" id="KW-1185">Reference proteome</keyword>
<evidence type="ECO:0000313" key="2">
    <source>
        <dbReference type="Proteomes" id="UP000036681"/>
    </source>
</evidence>
<dbReference type="Proteomes" id="UP000036681">
    <property type="component" value="Unplaced"/>
</dbReference>
<accession>A0A0M3HL54</accession>
<feature type="transmembrane region" description="Helical" evidence="1">
    <location>
        <begin position="12"/>
        <end position="44"/>
    </location>
</feature>
<evidence type="ECO:0000256" key="1">
    <source>
        <dbReference type="SAM" id="Phobius"/>
    </source>
</evidence>
<evidence type="ECO:0000313" key="3">
    <source>
        <dbReference type="WBParaSite" id="ALUE_0000224901-mRNA-1"/>
    </source>
</evidence>
<sequence length="78" mass="9318">MRFECDLIGSLAFIAVISVSSFFFLFFLTDDFIIFSFFLMLYPFHIYDSGDDCSMLYIHGYIAFDFFLVFFFYIVPFI</sequence>
<keyword evidence="1" id="KW-0812">Transmembrane</keyword>